<evidence type="ECO:0000256" key="6">
    <source>
        <dbReference type="SAM" id="MobiDB-lite"/>
    </source>
</evidence>
<keyword evidence="4" id="KW-0443">Lipid metabolism</keyword>
<dbReference type="Pfam" id="PF13561">
    <property type="entry name" value="adh_short_C2"/>
    <property type="match status" value="1"/>
</dbReference>
<keyword evidence="5" id="KW-0753">Steroid metabolism</keyword>
<dbReference type="PANTHER" id="PTHR43180">
    <property type="entry name" value="3-OXOACYL-(ACYL-CARRIER-PROTEIN) REDUCTASE (AFU_ORTHOLOGUE AFUA_6G11210)"/>
    <property type="match status" value="1"/>
</dbReference>
<name>A0A1I5I2N4_9ACTN</name>
<dbReference type="FunFam" id="3.40.50.720:FF:000084">
    <property type="entry name" value="Short-chain dehydrogenase reductase"/>
    <property type="match status" value="1"/>
</dbReference>
<proteinExistence type="inferred from homology"/>
<dbReference type="FunCoup" id="A0A1I5I2N4">
    <property type="interactions" value="29"/>
</dbReference>
<dbReference type="OrthoDB" id="9786435at2"/>
<evidence type="ECO:0000256" key="5">
    <source>
        <dbReference type="ARBA" id="ARBA00023221"/>
    </source>
</evidence>
<dbReference type="EMBL" id="FOVH01000007">
    <property type="protein sequence ID" value="SFO54629.1"/>
    <property type="molecule type" value="Genomic_DNA"/>
</dbReference>
<keyword evidence="8" id="KW-1185">Reference proteome</keyword>
<evidence type="ECO:0000256" key="3">
    <source>
        <dbReference type="ARBA" id="ARBA00023027"/>
    </source>
</evidence>
<dbReference type="InterPro" id="IPR002347">
    <property type="entry name" value="SDR_fam"/>
</dbReference>
<dbReference type="Gene3D" id="3.40.50.720">
    <property type="entry name" value="NAD(P)-binding Rossmann-like Domain"/>
    <property type="match status" value="1"/>
</dbReference>
<accession>A0A1I5I2N4</accession>
<dbReference type="InterPro" id="IPR036291">
    <property type="entry name" value="NAD(P)-bd_dom_sf"/>
</dbReference>
<gene>
    <name evidence="7" type="ORF">SAMN04489713_10776</name>
</gene>
<evidence type="ECO:0000256" key="4">
    <source>
        <dbReference type="ARBA" id="ARBA00023098"/>
    </source>
</evidence>
<evidence type="ECO:0000256" key="1">
    <source>
        <dbReference type="ARBA" id="ARBA00006484"/>
    </source>
</evidence>
<evidence type="ECO:0000313" key="8">
    <source>
        <dbReference type="Proteomes" id="UP000183413"/>
    </source>
</evidence>
<dbReference type="AlphaFoldDB" id="A0A1I5I2N4"/>
<dbReference type="eggNOG" id="COG1028">
    <property type="taxonomic scope" value="Bacteria"/>
</dbReference>
<dbReference type="STRING" id="1993.SAMN04489713_10776"/>
<dbReference type="GO" id="GO:0008202">
    <property type="term" value="P:steroid metabolic process"/>
    <property type="evidence" value="ECO:0007669"/>
    <property type="project" value="UniProtKB-KW"/>
</dbReference>
<dbReference type="InParanoid" id="A0A1I5I2N4"/>
<keyword evidence="3" id="KW-0520">NAD</keyword>
<dbReference type="SUPFAM" id="SSF51735">
    <property type="entry name" value="NAD(P)-binding Rossmann-fold domains"/>
    <property type="match status" value="1"/>
</dbReference>
<evidence type="ECO:0000313" key="7">
    <source>
        <dbReference type="EMBL" id="SFO54629.1"/>
    </source>
</evidence>
<dbReference type="GO" id="GO:0016491">
    <property type="term" value="F:oxidoreductase activity"/>
    <property type="evidence" value="ECO:0007669"/>
    <property type="project" value="UniProtKB-KW"/>
</dbReference>
<evidence type="ECO:0000256" key="2">
    <source>
        <dbReference type="ARBA" id="ARBA00023002"/>
    </source>
</evidence>
<feature type="region of interest" description="Disordered" evidence="6">
    <location>
        <begin position="258"/>
        <end position="282"/>
    </location>
</feature>
<reference evidence="7 8" key="1">
    <citation type="submission" date="2016-10" db="EMBL/GenBank/DDBJ databases">
        <authorList>
            <person name="de Groot N.N."/>
        </authorList>
    </citation>
    <scope>NUCLEOTIDE SEQUENCE [LARGE SCALE GENOMIC DNA]</scope>
    <source>
        <strain evidence="7 8">DSM 43067</strain>
    </source>
</reference>
<comment type="similarity">
    <text evidence="1">Belongs to the short-chain dehydrogenases/reductases (SDR) family.</text>
</comment>
<keyword evidence="2" id="KW-0560">Oxidoreductase</keyword>
<dbReference type="Proteomes" id="UP000183413">
    <property type="component" value="Unassembled WGS sequence"/>
</dbReference>
<sequence>MSGRLAGRVAVITGGASGIGAGTARRFHAEGARVVIADLQDGPGAALAGELGDGALFRRADVTREEDVAALVDAAVERFGALDIMFNNAGVMGALGPIDRTRLADADLTIAINLRGVLCGMKHAARVMKPRRSGVIISTSSPAGVLGGVGPHVYSAVKAGIIGLSRSVAAELRRFGVRCNVLVPGAVVSPMTAELVAGGAADLGGAGAALSGTAYMDRPLHPEDVAAGALYLASDDASFVTGIVLPVDAGMTGAGGPSPFTTGRYEEPVGLLEAGRRTEGRD</sequence>
<dbReference type="PRINTS" id="PR00080">
    <property type="entry name" value="SDRFAMILY"/>
</dbReference>
<dbReference type="PRINTS" id="PR00081">
    <property type="entry name" value="GDHRDH"/>
</dbReference>
<organism evidence="7 8">
    <name type="scientific">Actinomadura madurae</name>
    <dbReference type="NCBI Taxonomy" id="1993"/>
    <lineage>
        <taxon>Bacteria</taxon>
        <taxon>Bacillati</taxon>
        <taxon>Actinomycetota</taxon>
        <taxon>Actinomycetes</taxon>
        <taxon>Streptosporangiales</taxon>
        <taxon>Thermomonosporaceae</taxon>
        <taxon>Actinomadura</taxon>
    </lineage>
</organism>
<dbReference type="GeneID" id="99649162"/>
<dbReference type="PANTHER" id="PTHR43180:SF28">
    <property type="entry name" value="NAD(P)-BINDING ROSSMANN-FOLD SUPERFAMILY PROTEIN"/>
    <property type="match status" value="1"/>
</dbReference>
<dbReference type="RefSeq" id="WP_075021905.1">
    <property type="nucleotide sequence ID" value="NZ_CP083237.1"/>
</dbReference>
<protein>
    <submittedName>
        <fullName evidence="7">NAD(P)-dependent dehydrogenase, short-chain alcohol dehydrogenase family</fullName>
    </submittedName>
</protein>